<feature type="domain" description="Mycothiol-dependent maleylpyruvate isomerase metal-binding" evidence="1">
    <location>
        <begin position="8"/>
        <end position="95"/>
    </location>
</feature>
<dbReference type="STRING" id="1449976.KALB_2483"/>
<dbReference type="RefSeq" id="WP_030112047.1">
    <property type="nucleotide sequence ID" value="NZ_CP007155.1"/>
</dbReference>
<accession>W5W5U0</accession>
<dbReference type="eggNOG" id="ENOG50314EV">
    <property type="taxonomic scope" value="Bacteria"/>
</dbReference>
<evidence type="ECO:0000313" key="2">
    <source>
        <dbReference type="EMBL" id="AHH95851.1"/>
    </source>
</evidence>
<dbReference type="EMBL" id="CP007155">
    <property type="protein sequence ID" value="AHH95851.1"/>
    <property type="molecule type" value="Genomic_DNA"/>
</dbReference>
<dbReference type="InterPro" id="IPR017517">
    <property type="entry name" value="Maleyloyr_isom"/>
</dbReference>
<name>W5W5U0_9PSEU</name>
<dbReference type="KEGG" id="kal:KALB_2483"/>
<gene>
    <name evidence="2" type="ORF">KALB_2483</name>
</gene>
<dbReference type="Proteomes" id="UP000019225">
    <property type="component" value="Chromosome"/>
</dbReference>
<reference evidence="2 3" key="1">
    <citation type="journal article" date="2014" name="BMC Genomics">
        <title>Complete genome sequence of producer of the glycopeptide antibiotic Aculeximycin Kutzneria albida DSM 43870T, a representative of minor genus of Pseudonocardiaceae.</title>
        <authorList>
            <person name="Rebets Y."/>
            <person name="Tokovenko B."/>
            <person name="Lushchyk I."/>
            <person name="Ruckert C."/>
            <person name="Zaburannyi N."/>
            <person name="Bechthold A."/>
            <person name="Kalinowski J."/>
            <person name="Luzhetskyy A."/>
        </authorList>
    </citation>
    <scope>NUCLEOTIDE SEQUENCE [LARGE SCALE GENOMIC DNA]</scope>
    <source>
        <strain evidence="2">DSM 43870</strain>
    </source>
</reference>
<organism evidence="2 3">
    <name type="scientific">Kutzneria albida DSM 43870</name>
    <dbReference type="NCBI Taxonomy" id="1449976"/>
    <lineage>
        <taxon>Bacteria</taxon>
        <taxon>Bacillati</taxon>
        <taxon>Actinomycetota</taxon>
        <taxon>Actinomycetes</taxon>
        <taxon>Pseudonocardiales</taxon>
        <taxon>Pseudonocardiaceae</taxon>
        <taxon>Kutzneria</taxon>
    </lineage>
</organism>
<dbReference type="HOGENOM" id="CLU_094601_1_0_11"/>
<dbReference type="InterPro" id="IPR034660">
    <property type="entry name" value="DinB/YfiT-like"/>
</dbReference>
<dbReference type="SUPFAM" id="SSF109854">
    <property type="entry name" value="DinB/YfiT-like putative metalloenzymes"/>
    <property type="match status" value="1"/>
</dbReference>
<protein>
    <recommendedName>
        <fullName evidence="1">Mycothiol-dependent maleylpyruvate isomerase metal-binding domain-containing protein</fullName>
    </recommendedName>
</protein>
<dbReference type="NCBIfam" id="TIGR03083">
    <property type="entry name" value="maleylpyruvate isomerase family mycothiol-dependent enzyme"/>
    <property type="match status" value="1"/>
</dbReference>
<evidence type="ECO:0000259" key="1">
    <source>
        <dbReference type="Pfam" id="PF11716"/>
    </source>
</evidence>
<dbReference type="Gene3D" id="1.20.120.450">
    <property type="entry name" value="dinb family like domain"/>
    <property type="match status" value="1"/>
</dbReference>
<dbReference type="OrthoDB" id="5178565at2"/>
<dbReference type="AlphaFoldDB" id="W5W5U0"/>
<keyword evidence="3" id="KW-1185">Reference proteome</keyword>
<dbReference type="GO" id="GO:0046872">
    <property type="term" value="F:metal ion binding"/>
    <property type="evidence" value="ECO:0007669"/>
    <property type="project" value="InterPro"/>
</dbReference>
<dbReference type="Pfam" id="PF11716">
    <property type="entry name" value="MDMPI_N"/>
    <property type="match status" value="1"/>
</dbReference>
<dbReference type="InterPro" id="IPR024344">
    <property type="entry name" value="MDMPI_metal-binding"/>
</dbReference>
<evidence type="ECO:0000313" key="3">
    <source>
        <dbReference type="Proteomes" id="UP000019225"/>
    </source>
</evidence>
<proteinExistence type="predicted"/>
<sequence length="205" mass="21959">MDTWRLIATERARLVDGLAGVTEAEWDSPSLCAGWLARDVLAHLVSTAEMTPRRFAFGLLRHGLAFHRMTAADAARYGERPVPALLERLAGLATSHDHPPGPIETLLLEAVVHGEDILFPLGLTADHVPEALVRAADFARTAQPLVGCRRRIAGLRLQATDCDWQTGSGPEVLGPLRSVLLAMCGRKAALASLNGPGVTALEARP</sequence>